<organism evidence="1 2">
    <name type="scientific">Ralstonia syzygii</name>
    <dbReference type="NCBI Taxonomy" id="28097"/>
    <lineage>
        <taxon>Bacteria</taxon>
        <taxon>Pseudomonadati</taxon>
        <taxon>Pseudomonadota</taxon>
        <taxon>Betaproteobacteria</taxon>
        <taxon>Burkholderiales</taxon>
        <taxon>Burkholderiaceae</taxon>
        <taxon>Ralstonia</taxon>
        <taxon>Ralstonia solanacearum species complex</taxon>
    </lineage>
</organism>
<reference evidence="1 2" key="1">
    <citation type="journal article" date="2021" name="Phytopathology">
        <title>Complete genome sequence of Ralstonia syzygii subsp. indonesiensis strain LLRS-1, isolated from wilted tobacco in China.</title>
        <authorList>
            <person name="Lu C.H."/>
            <person name="Li J.Y."/>
            <person name="Mi M.G."/>
            <person name="Lin Z.L."/>
            <person name="Jiang N."/>
            <person name="Gai X."/>
            <person name="Ma J.H."/>
            <person name="Lei L.P."/>
            <person name="Xia Z.Y."/>
        </authorList>
    </citation>
    <scope>NUCLEOTIDE SEQUENCE [LARGE SCALE GENOMIC DNA]</scope>
    <source>
        <strain evidence="1 2">LLRS-1</strain>
    </source>
</reference>
<evidence type="ECO:0000313" key="1">
    <source>
        <dbReference type="EMBL" id="QUP52686.1"/>
    </source>
</evidence>
<dbReference type="RefSeq" id="WP_211904432.1">
    <property type="nucleotide sequence ID" value="NZ_CP046729.1"/>
</dbReference>
<evidence type="ECO:0000313" key="2">
    <source>
        <dbReference type="Proteomes" id="UP000677898"/>
    </source>
</evidence>
<gene>
    <name evidence="1" type="ORF">GO998_02425</name>
</gene>
<dbReference type="Proteomes" id="UP000677898">
    <property type="component" value="Chromosome"/>
</dbReference>
<proteinExistence type="predicted"/>
<protein>
    <submittedName>
        <fullName evidence="1">Uncharacterized protein</fullName>
    </submittedName>
</protein>
<sequence length="109" mass="12109">MTDDYDTGHEMPGMPANFLTRLHEVEALRTHDSPLLTSWETSDVTGDPDNEIVHLSWEDREYRYAVSLTEGSIASGQRAGDAFYCLDSEGDALTITLYRLVPLSDSPAT</sequence>
<dbReference type="EMBL" id="CP046729">
    <property type="protein sequence ID" value="QUP52686.1"/>
    <property type="molecule type" value="Genomic_DNA"/>
</dbReference>
<name>A0ABX7ZC78_9RALS</name>
<accession>A0ABX7ZC78</accession>
<keyword evidence="2" id="KW-1185">Reference proteome</keyword>